<name>A0A2U8QXP2_9FLAO</name>
<keyword evidence="2" id="KW-0732">Signal</keyword>
<evidence type="ECO:0000256" key="2">
    <source>
        <dbReference type="SAM" id="SignalP"/>
    </source>
</evidence>
<dbReference type="RefSeq" id="WP_109570261.1">
    <property type="nucleotide sequence ID" value="NZ_CP029463.1"/>
</dbReference>
<reference evidence="4 5" key="1">
    <citation type="submission" date="2018-05" db="EMBL/GenBank/DDBJ databases">
        <title>Flavobacterium sp. MEBiC07310.</title>
        <authorList>
            <person name="Baek K."/>
        </authorList>
    </citation>
    <scope>NUCLEOTIDE SEQUENCE [LARGE SCALE GENOMIC DNA]</scope>
    <source>
        <strain evidence="4 5">MEBiC07310</strain>
    </source>
</reference>
<dbReference type="Proteomes" id="UP000245429">
    <property type="component" value="Chromosome"/>
</dbReference>
<dbReference type="EMBL" id="CP029463">
    <property type="protein sequence ID" value="AWM14923.1"/>
    <property type="molecule type" value="Genomic_DNA"/>
</dbReference>
<protein>
    <recommendedName>
        <fullName evidence="3">DUF3857 domain-containing protein</fullName>
    </recommendedName>
</protein>
<dbReference type="AlphaFoldDB" id="A0A2U8QXP2"/>
<keyword evidence="1" id="KW-0175">Coiled coil</keyword>
<gene>
    <name evidence="4" type="ORF">DI487_14405</name>
</gene>
<evidence type="ECO:0000313" key="4">
    <source>
        <dbReference type="EMBL" id="AWM14923.1"/>
    </source>
</evidence>
<dbReference type="Gene3D" id="2.60.120.1130">
    <property type="match status" value="1"/>
</dbReference>
<accession>A0A2U8QXP2</accession>
<evidence type="ECO:0000313" key="5">
    <source>
        <dbReference type="Proteomes" id="UP000245429"/>
    </source>
</evidence>
<evidence type="ECO:0000259" key="3">
    <source>
        <dbReference type="Pfam" id="PF12969"/>
    </source>
</evidence>
<dbReference type="InterPro" id="IPR024618">
    <property type="entry name" value="DUF3857"/>
</dbReference>
<keyword evidence="5" id="KW-1185">Reference proteome</keyword>
<organism evidence="4 5">
    <name type="scientific">Flavobacterium sediminis</name>
    <dbReference type="NCBI Taxonomy" id="2201181"/>
    <lineage>
        <taxon>Bacteria</taxon>
        <taxon>Pseudomonadati</taxon>
        <taxon>Bacteroidota</taxon>
        <taxon>Flavobacteriia</taxon>
        <taxon>Flavobacteriales</taxon>
        <taxon>Flavobacteriaceae</taxon>
        <taxon>Flavobacterium</taxon>
    </lineage>
</organism>
<dbReference type="Pfam" id="PF12969">
    <property type="entry name" value="DUF3857"/>
    <property type="match status" value="1"/>
</dbReference>
<feature type="signal peptide" evidence="2">
    <location>
        <begin position="1"/>
        <end position="20"/>
    </location>
</feature>
<dbReference type="KEGG" id="fse:DI487_14405"/>
<feature type="coiled-coil region" evidence="1">
    <location>
        <begin position="524"/>
        <end position="551"/>
    </location>
</feature>
<sequence>MKKYLLLCFSLMSIMLNAQKADEIKELYWGADDPYKNVTSVPDKYKNESAVIIYKNENYDFHKFMAKVTYTSSVRKRIKLLDQAAVKRFSEFSFESNFISNRGAYYYNRKSSEVTVGVKIIKPDGKEIEIDVNKEAVKQDGSTKVAISNLEVGDIIDYYFHTVEPFVSVLEYGFAPVETTLGENYPVLNLKILFKTENDFFVNFNSYNGAPPLKKVETKKGNDRIYELVAQDIEKNDFPRWFLPLVEMPCYKFQVFFARSGKFEKRADAFLPEKENIIKSVVTKEDIFNYYDSKFSPNGELKPVNEFLKGKTFASEEEKIMAVYYFIRHEYFTRYIEAFVVDEAKIISYPYNLYDYPIFFRTEENFINYFMEYLKKSKIDYEIIIATGRENGPIKDILIQQNAKVLLKINTPNPIYLSSLDSFSVPNQFDSEIEGTQAYALKVAKSKKVTDIEEITLPHSTNTDNHSATVTNVKLTDNFSSLQIEKQTDLYGHNKEFEQKSKINFYDYVNEDYEKYGTTPLLDLVKNKKRKEQYKKEYDALLTKLKDKQTEKFKEELEKEFETKIEDLSFKIINTGRFGKDTPLSFSESFKIKDNFIKKAGSNYIIELGKLIDSQVDIKDKEKDRTNNIYMSFPRAFDYTINLTIPDGYTVSGIDKFNKNVSNATGSFISTAEIKENVLTIHATKKYNHNYEPVTNWSQMIDFLDTAYQFTQEKILLKKL</sequence>
<feature type="chain" id="PRO_5016090345" description="DUF3857 domain-containing protein" evidence="2">
    <location>
        <begin position="21"/>
        <end position="720"/>
    </location>
</feature>
<dbReference type="OrthoDB" id="1153981at2"/>
<proteinExistence type="predicted"/>
<evidence type="ECO:0000256" key="1">
    <source>
        <dbReference type="SAM" id="Coils"/>
    </source>
</evidence>
<feature type="domain" description="DUF3857" evidence="3">
    <location>
        <begin position="70"/>
        <end position="233"/>
    </location>
</feature>